<accession>A0AAD9F612</accession>
<proteinExistence type="predicted"/>
<evidence type="ECO:0000313" key="2">
    <source>
        <dbReference type="EMBL" id="KAK1890257.1"/>
    </source>
</evidence>
<dbReference type="AlphaFoldDB" id="A0AAD9F612"/>
<name>A0AAD9F612_DISEL</name>
<organism evidence="2 3">
    <name type="scientific">Dissostichus eleginoides</name>
    <name type="common">Patagonian toothfish</name>
    <name type="synonym">Dissostichus amissus</name>
    <dbReference type="NCBI Taxonomy" id="100907"/>
    <lineage>
        <taxon>Eukaryota</taxon>
        <taxon>Metazoa</taxon>
        <taxon>Chordata</taxon>
        <taxon>Craniata</taxon>
        <taxon>Vertebrata</taxon>
        <taxon>Euteleostomi</taxon>
        <taxon>Actinopterygii</taxon>
        <taxon>Neopterygii</taxon>
        <taxon>Teleostei</taxon>
        <taxon>Neoteleostei</taxon>
        <taxon>Acanthomorphata</taxon>
        <taxon>Eupercaria</taxon>
        <taxon>Perciformes</taxon>
        <taxon>Notothenioidei</taxon>
        <taxon>Nototheniidae</taxon>
        <taxon>Dissostichus</taxon>
    </lineage>
</organism>
<reference evidence="2" key="1">
    <citation type="submission" date="2023-04" db="EMBL/GenBank/DDBJ databases">
        <title>Chromosome-level genome of Chaenocephalus aceratus.</title>
        <authorList>
            <person name="Park H."/>
        </authorList>
    </citation>
    <scope>NUCLEOTIDE SEQUENCE</scope>
    <source>
        <strain evidence="2">DE</strain>
        <tissue evidence="2">Muscle</tissue>
    </source>
</reference>
<dbReference type="EMBL" id="JASDAP010000016">
    <property type="protein sequence ID" value="KAK1890257.1"/>
    <property type="molecule type" value="Genomic_DNA"/>
</dbReference>
<comment type="caution">
    <text evidence="2">The sequence shown here is derived from an EMBL/GenBank/DDBJ whole genome shotgun (WGS) entry which is preliminary data.</text>
</comment>
<feature type="region of interest" description="Disordered" evidence="1">
    <location>
        <begin position="15"/>
        <end position="143"/>
    </location>
</feature>
<feature type="compositionally biased region" description="Basic and acidic residues" evidence="1">
    <location>
        <begin position="124"/>
        <end position="143"/>
    </location>
</feature>
<feature type="compositionally biased region" description="Pro residues" evidence="1">
    <location>
        <begin position="73"/>
        <end position="86"/>
    </location>
</feature>
<keyword evidence="3" id="KW-1185">Reference proteome</keyword>
<feature type="compositionally biased region" description="Pro residues" evidence="1">
    <location>
        <begin position="25"/>
        <end position="37"/>
    </location>
</feature>
<sequence length="143" mass="15022">MSSAVVPALSGVLDGLNISQIPQRQPEPCPGPKPGPQAPSSATRLPDSHSSDSSGTHLEAIWGSNPLLLPLFFSPPPSDPPPPPSRLLPFSAEGSFKGLGKALERQSQLDPGVVEPRGGTQERPLADAEKGEEYDGEKEGKRN</sequence>
<dbReference type="Proteomes" id="UP001228049">
    <property type="component" value="Unassembled WGS sequence"/>
</dbReference>
<protein>
    <submittedName>
        <fullName evidence="2">Glyceraldehyde-3-phosphate dehydrogenase</fullName>
    </submittedName>
</protein>
<gene>
    <name evidence="2" type="ORF">KUDE01_014928</name>
</gene>
<evidence type="ECO:0000256" key="1">
    <source>
        <dbReference type="SAM" id="MobiDB-lite"/>
    </source>
</evidence>
<evidence type="ECO:0000313" key="3">
    <source>
        <dbReference type="Proteomes" id="UP001228049"/>
    </source>
</evidence>